<keyword evidence="1" id="KW-0472">Membrane</keyword>
<dbReference type="PANTHER" id="PTHR43646:SF3">
    <property type="entry name" value="SLR1566 PROTEIN"/>
    <property type="match status" value="1"/>
</dbReference>
<keyword evidence="4" id="KW-1185">Reference proteome</keyword>
<dbReference type="InterPro" id="IPR001173">
    <property type="entry name" value="Glyco_trans_2-like"/>
</dbReference>
<organism evidence="3 4">
    <name type="scientific">Cellulomonas fulva</name>
    <dbReference type="NCBI Taxonomy" id="2835530"/>
    <lineage>
        <taxon>Bacteria</taxon>
        <taxon>Bacillati</taxon>
        <taxon>Actinomycetota</taxon>
        <taxon>Actinomycetes</taxon>
        <taxon>Micrococcales</taxon>
        <taxon>Cellulomonadaceae</taxon>
        <taxon>Cellulomonas</taxon>
    </lineage>
</organism>
<accession>A0ABS5TZM7</accession>
<keyword evidence="1" id="KW-1133">Transmembrane helix</keyword>
<protein>
    <submittedName>
        <fullName evidence="3">Glycosyltransferase family 2 protein</fullName>
    </submittedName>
</protein>
<evidence type="ECO:0000313" key="3">
    <source>
        <dbReference type="EMBL" id="MBT0994609.1"/>
    </source>
</evidence>
<dbReference type="EMBL" id="JAHBOH010000001">
    <property type="protein sequence ID" value="MBT0994609.1"/>
    <property type="molecule type" value="Genomic_DNA"/>
</dbReference>
<evidence type="ECO:0000259" key="2">
    <source>
        <dbReference type="Pfam" id="PF00535"/>
    </source>
</evidence>
<keyword evidence="1" id="KW-0812">Transmembrane</keyword>
<dbReference type="Proteomes" id="UP000722125">
    <property type="component" value="Unassembled WGS sequence"/>
</dbReference>
<dbReference type="CDD" id="cd02525">
    <property type="entry name" value="Succinoglycan_BP_ExoA"/>
    <property type="match status" value="1"/>
</dbReference>
<evidence type="ECO:0000256" key="1">
    <source>
        <dbReference type="SAM" id="Phobius"/>
    </source>
</evidence>
<evidence type="ECO:0000313" key="4">
    <source>
        <dbReference type="Proteomes" id="UP000722125"/>
    </source>
</evidence>
<comment type="caution">
    <text evidence="3">The sequence shown here is derived from an EMBL/GenBank/DDBJ whole genome shotgun (WGS) entry which is preliminary data.</text>
</comment>
<proteinExistence type="predicted"/>
<dbReference type="InterPro" id="IPR029044">
    <property type="entry name" value="Nucleotide-diphossugar_trans"/>
</dbReference>
<dbReference type="Pfam" id="PF00535">
    <property type="entry name" value="Glycos_transf_2"/>
    <property type="match status" value="1"/>
</dbReference>
<feature type="domain" description="Glycosyltransferase 2-like" evidence="2">
    <location>
        <begin position="1"/>
        <end position="164"/>
    </location>
</feature>
<dbReference type="SUPFAM" id="SSF53448">
    <property type="entry name" value="Nucleotide-diphospho-sugar transferases"/>
    <property type="match status" value="1"/>
</dbReference>
<feature type="transmembrane region" description="Helical" evidence="1">
    <location>
        <begin position="235"/>
        <end position="258"/>
    </location>
</feature>
<gene>
    <name evidence="3" type="ORF">KIN34_09950</name>
</gene>
<reference evidence="3 4" key="1">
    <citation type="submission" date="2021-05" db="EMBL/GenBank/DDBJ databases">
        <title>Description of Cellulomonas sp. DKR-3 sp. nov.</title>
        <authorList>
            <person name="Dahal R.H."/>
            <person name="Chaudhary D.K."/>
        </authorList>
    </citation>
    <scope>NUCLEOTIDE SEQUENCE [LARGE SCALE GENOMIC DNA]</scope>
    <source>
        <strain evidence="3 4">DKR-3</strain>
    </source>
</reference>
<name>A0ABS5TZM7_9CELL</name>
<sequence length="320" mass="33743">MPVRDEEPYLADSVARILADGYAGDLEIVLAVGPSQDRTAQIADELAAADPRVVVVANPTGRTPAGLNAAIAASQHDVLVRVDGHGFLPPRYIETAVEALARTGAANVGGVMVPEGVTPFEQAVARAMSSRVGIGGAPFHVGGEAGPADSVYLGVFRRDVLERLGGFDEHFTRAQDWELNHRIRSAGETVWFEPSMRVAYRPRSGLRALAKQFHGSGRWRREVVRTYPDTASVRYLAAPVAVLGLGVGTAAGVVGLVGGPAWLRLGLLAPAGYAAILGVATVSEGRSLDARARAWFPAVVATMHVSWGAGFLAGVRRERG</sequence>
<feature type="transmembrane region" description="Helical" evidence="1">
    <location>
        <begin position="265"/>
        <end position="282"/>
    </location>
</feature>
<dbReference type="Gene3D" id="3.90.550.10">
    <property type="entry name" value="Spore Coat Polysaccharide Biosynthesis Protein SpsA, Chain A"/>
    <property type="match status" value="1"/>
</dbReference>
<feature type="transmembrane region" description="Helical" evidence="1">
    <location>
        <begin position="294"/>
        <end position="315"/>
    </location>
</feature>
<dbReference type="PANTHER" id="PTHR43646">
    <property type="entry name" value="GLYCOSYLTRANSFERASE"/>
    <property type="match status" value="1"/>
</dbReference>